<dbReference type="OrthoDB" id="1726708at2"/>
<dbReference type="PIRSF" id="PIRSF005690">
    <property type="entry name" value="GerBA"/>
    <property type="match status" value="1"/>
</dbReference>
<sequence>MTDFDQDQQSREGGGRRTVHPIWLDDAELADEHGDREDPARHDYHLSTFGMALTGRRKRADRKEQKPEPVPIPEHIDDYIDLLEQEVGYKKSFDVVVREMTFGERKTALFFMNGFGKDTILQDVLKRLSYLHPEDLSTGALQSFFDNYVPAVQVVKEADWNNMMTNVLAGASALYIDGEKEVLLIDAKSFPSRGPEEPTLERVVRGSRDGFVETLMTNVTLVRRRLRDKHLRYEIMRVGERTQTDVCIAYIDDIVDKELVESIRDKISMIKIDGLPLADKQLEEATVKRGWSPFPLVRYSERPDTVASHLLEGHVAVFVDTTPSVMILPTTFFDHIQHAEENRQAPFIGTYLRWVRFFGIFASLFLLPIWFLYALDPALKPEALAFLGAQKESRLPMVVQFLMAELGVDLLRMAAIHTPTPLATAMSLISAILIGDIAVQTGLFINEVILYMAVAAIGMFATPSYELGLANRIVRLLFIIVVATLHVPGFMIAAAAITVMLATERSFNRPYLWPFIPFDVKGMWNIIVRPPVLQNRTRPNLLKPQQRDRLPGGTGGSGSGGSGGGGAGGGGQVH</sequence>
<dbReference type="Pfam" id="PF03323">
    <property type="entry name" value="GerA"/>
    <property type="match status" value="1"/>
</dbReference>
<dbReference type="PANTHER" id="PTHR22550:SF9">
    <property type="entry name" value="STAGE V SPORULATION PROTEIN AF"/>
    <property type="match status" value="1"/>
</dbReference>
<accession>A0A5S5CH36</accession>
<comment type="similarity">
    <text evidence="1">Belongs to the GerABKA family.</text>
</comment>
<dbReference type="RefSeq" id="WP_148928310.1">
    <property type="nucleotide sequence ID" value="NZ_VNHS01000002.1"/>
</dbReference>
<evidence type="ECO:0000313" key="6">
    <source>
        <dbReference type="Proteomes" id="UP000323257"/>
    </source>
</evidence>
<dbReference type="InterPro" id="IPR050768">
    <property type="entry name" value="UPF0353/GerABKA_families"/>
</dbReference>
<proteinExistence type="inferred from homology"/>
<evidence type="ECO:0000256" key="3">
    <source>
        <dbReference type="SAM" id="MobiDB-lite"/>
    </source>
</evidence>
<reference evidence="5 6" key="1">
    <citation type="submission" date="2019-07" db="EMBL/GenBank/DDBJ databases">
        <title>Genomic Encyclopedia of Type Strains, Phase III (KMG-III): the genomes of soil and plant-associated and newly described type strains.</title>
        <authorList>
            <person name="Whitman W."/>
        </authorList>
    </citation>
    <scope>NUCLEOTIDE SEQUENCE [LARGE SCALE GENOMIC DNA]</scope>
    <source>
        <strain evidence="5 6">BL24</strain>
    </source>
</reference>
<dbReference type="InterPro" id="IPR004995">
    <property type="entry name" value="Spore_Ger"/>
</dbReference>
<evidence type="ECO:0000256" key="4">
    <source>
        <dbReference type="SAM" id="Phobius"/>
    </source>
</evidence>
<keyword evidence="6" id="KW-1185">Reference proteome</keyword>
<feature type="region of interest" description="Disordered" evidence="3">
    <location>
        <begin position="538"/>
        <end position="574"/>
    </location>
</feature>
<feature type="compositionally biased region" description="Gly residues" evidence="3">
    <location>
        <begin position="552"/>
        <end position="574"/>
    </location>
</feature>
<keyword evidence="4" id="KW-0812">Transmembrane</keyword>
<feature type="transmembrane region" description="Helical" evidence="4">
    <location>
        <begin position="354"/>
        <end position="375"/>
    </location>
</feature>
<dbReference type="AlphaFoldDB" id="A0A5S5CH36"/>
<dbReference type="GO" id="GO:0009847">
    <property type="term" value="P:spore germination"/>
    <property type="evidence" value="ECO:0007669"/>
    <property type="project" value="InterPro"/>
</dbReference>
<dbReference type="Proteomes" id="UP000323257">
    <property type="component" value="Unassembled WGS sequence"/>
</dbReference>
<feature type="region of interest" description="Disordered" evidence="3">
    <location>
        <begin position="1"/>
        <end position="23"/>
    </location>
</feature>
<gene>
    <name evidence="5" type="ORF">BCM02_102388</name>
</gene>
<protein>
    <submittedName>
        <fullName evidence="5">Stage V sporulation protein AF</fullName>
    </submittedName>
</protein>
<feature type="transmembrane region" description="Helical" evidence="4">
    <location>
        <begin position="477"/>
        <end position="502"/>
    </location>
</feature>
<evidence type="ECO:0000256" key="1">
    <source>
        <dbReference type="ARBA" id="ARBA00005278"/>
    </source>
</evidence>
<comment type="caution">
    <text evidence="5">The sequence shown here is derived from an EMBL/GenBank/DDBJ whole genome shotgun (WGS) entry which is preliminary data.</text>
</comment>
<evidence type="ECO:0000256" key="2">
    <source>
        <dbReference type="ARBA" id="ARBA00023136"/>
    </source>
</evidence>
<keyword evidence="2 4" id="KW-0472">Membrane</keyword>
<name>A0A5S5CH36_9BACL</name>
<organism evidence="5 6">
    <name type="scientific">Paenibacillus methanolicus</name>
    <dbReference type="NCBI Taxonomy" id="582686"/>
    <lineage>
        <taxon>Bacteria</taxon>
        <taxon>Bacillati</taxon>
        <taxon>Bacillota</taxon>
        <taxon>Bacilli</taxon>
        <taxon>Bacillales</taxon>
        <taxon>Paenibacillaceae</taxon>
        <taxon>Paenibacillus</taxon>
    </lineage>
</organism>
<dbReference type="PANTHER" id="PTHR22550">
    <property type="entry name" value="SPORE GERMINATION PROTEIN"/>
    <property type="match status" value="1"/>
</dbReference>
<dbReference type="EMBL" id="VNHS01000002">
    <property type="protein sequence ID" value="TYP77822.1"/>
    <property type="molecule type" value="Genomic_DNA"/>
</dbReference>
<feature type="transmembrane region" description="Helical" evidence="4">
    <location>
        <begin position="448"/>
        <end position="465"/>
    </location>
</feature>
<evidence type="ECO:0000313" key="5">
    <source>
        <dbReference type="EMBL" id="TYP77822.1"/>
    </source>
</evidence>
<keyword evidence="4" id="KW-1133">Transmembrane helix</keyword>
<dbReference type="GO" id="GO:0016020">
    <property type="term" value="C:membrane"/>
    <property type="evidence" value="ECO:0007669"/>
    <property type="project" value="InterPro"/>
</dbReference>
<feature type="transmembrane region" description="Helical" evidence="4">
    <location>
        <begin position="422"/>
        <end position="439"/>
    </location>
</feature>